<evidence type="ECO:0000256" key="2">
    <source>
        <dbReference type="ARBA" id="ARBA00022840"/>
    </source>
</evidence>
<sequence>MGFLEMHTPNMATVEMPLLLVTGYPSCGKSTIVRRIRDYFANEGKDVVIICDDDYSTFCRDDYNNATKEKEQRSFLRSSLQKCLNQNTVVICDALNYIKGYRYELFLIAKLCKTTYAVLYCHAAEETCKWLNEGKQEQMRYKEETIGELIARYEKPEPRNRWDSPLFEVKVGKSERSVADGMPDDMSIDLEHPSPKFVELPFSEIFKWLIEGTALVENQSTQVAPLAPINFLHELDRVTQEVVSAIMEGQRNTPVGHHIVITAHQPSENKVAVKKYRTLAELTRLRRQFINMSKLHPIDSKSKIASLFIHYLNSNP</sequence>
<evidence type="ECO:0000256" key="1">
    <source>
        <dbReference type="ARBA" id="ARBA00022741"/>
    </source>
</evidence>
<dbReference type="Gene3D" id="3.40.50.300">
    <property type="entry name" value="P-loop containing nucleotide triphosphate hydrolases"/>
    <property type="match status" value="1"/>
</dbReference>
<proteinExistence type="inferred from homology"/>
<keyword evidence="2" id="KW-0067">ATP-binding</keyword>
<keyword evidence="6" id="KW-1185">Reference proteome</keyword>
<evidence type="ECO:0000256" key="4">
    <source>
        <dbReference type="ARBA" id="ARBA00026170"/>
    </source>
</evidence>
<dbReference type="Pfam" id="PF08433">
    <property type="entry name" value="KTI12"/>
    <property type="match status" value="1"/>
</dbReference>
<dbReference type="SUPFAM" id="SSF52540">
    <property type="entry name" value="P-loop containing nucleoside triphosphate hydrolases"/>
    <property type="match status" value="1"/>
</dbReference>
<dbReference type="InterPro" id="IPR027417">
    <property type="entry name" value="P-loop_NTPase"/>
</dbReference>
<evidence type="ECO:0000313" key="6">
    <source>
        <dbReference type="Proteomes" id="UP000024635"/>
    </source>
</evidence>
<dbReference type="AlphaFoldDB" id="A0A016VB64"/>
<gene>
    <name evidence="5" type="primary">Acey_s0013.g1931</name>
    <name evidence="5" type="synonym">Acey-Y57G11C.43</name>
    <name evidence="5" type="ORF">Y032_0013g1931</name>
</gene>
<dbReference type="PANTHER" id="PTHR12435">
    <property type="match status" value="1"/>
</dbReference>
<comment type="caution">
    <text evidence="5">The sequence shown here is derived from an EMBL/GenBank/DDBJ whole genome shotgun (WGS) entry which is preliminary data.</text>
</comment>
<comment type="similarity">
    <text evidence="3">Belongs to the KTI12 family.</text>
</comment>
<keyword evidence="1" id="KW-0547">Nucleotide-binding</keyword>
<dbReference type="OrthoDB" id="9972657at2759"/>
<evidence type="ECO:0000256" key="3">
    <source>
        <dbReference type="ARBA" id="ARBA00025768"/>
    </source>
</evidence>
<protein>
    <recommendedName>
        <fullName evidence="4">Protein KTI12 homolog</fullName>
    </recommendedName>
</protein>
<dbReference type="STRING" id="53326.A0A016VB64"/>
<reference evidence="6" key="1">
    <citation type="journal article" date="2015" name="Nat. Genet.">
        <title>The genome and transcriptome of the zoonotic hookworm Ancylostoma ceylanicum identify infection-specific gene families.</title>
        <authorList>
            <person name="Schwarz E.M."/>
            <person name="Hu Y."/>
            <person name="Antoshechkin I."/>
            <person name="Miller M.M."/>
            <person name="Sternberg P.W."/>
            <person name="Aroian R.V."/>
        </authorList>
    </citation>
    <scope>NUCLEOTIDE SEQUENCE</scope>
    <source>
        <strain evidence="6">HY135</strain>
    </source>
</reference>
<evidence type="ECO:0000313" key="5">
    <source>
        <dbReference type="EMBL" id="EYC24491.1"/>
    </source>
</evidence>
<dbReference type="GO" id="GO:0005524">
    <property type="term" value="F:ATP binding"/>
    <property type="evidence" value="ECO:0007669"/>
    <property type="project" value="UniProtKB-KW"/>
</dbReference>
<name>A0A016VB64_9BILA</name>
<accession>A0A016VB64</accession>
<dbReference type="Proteomes" id="UP000024635">
    <property type="component" value="Unassembled WGS sequence"/>
</dbReference>
<organism evidence="5 6">
    <name type="scientific">Ancylostoma ceylanicum</name>
    <dbReference type="NCBI Taxonomy" id="53326"/>
    <lineage>
        <taxon>Eukaryota</taxon>
        <taxon>Metazoa</taxon>
        <taxon>Ecdysozoa</taxon>
        <taxon>Nematoda</taxon>
        <taxon>Chromadorea</taxon>
        <taxon>Rhabditida</taxon>
        <taxon>Rhabditina</taxon>
        <taxon>Rhabditomorpha</taxon>
        <taxon>Strongyloidea</taxon>
        <taxon>Ancylostomatidae</taxon>
        <taxon>Ancylostomatinae</taxon>
        <taxon>Ancylostoma</taxon>
    </lineage>
</organism>
<dbReference type="InterPro" id="IPR013641">
    <property type="entry name" value="KTI12/PSTK"/>
</dbReference>
<dbReference type="EMBL" id="JARK01001349">
    <property type="protein sequence ID" value="EYC24491.1"/>
    <property type="molecule type" value="Genomic_DNA"/>
</dbReference>